<evidence type="ECO:0000256" key="4">
    <source>
        <dbReference type="ARBA" id="ARBA00023136"/>
    </source>
</evidence>
<feature type="transmembrane region" description="Helical" evidence="6">
    <location>
        <begin position="12"/>
        <end position="32"/>
    </location>
</feature>
<dbReference type="RefSeq" id="XP_041551755.1">
    <property type="nucleotide sequence ID" value="XM_041698584.1"/>
</dbReference>
<feature type="transmembrane region" description="Helical" evidence="6">
    <location>
        <begin position="133"/>
        <end position="153"/>
    </location>
</feature>
<dbReference type="PANTHER" id="PTHR33048:SF47">
    <property type="entry name" value="INTEGRAL MEMBRANE PROTEIN-RELATED"/>
    <property type="match status" value="1"/>
</dbReference>
<evidence type="ECO:0000256" key="6">
    <source>
        <dbReference type="SAM" id="Phobius"/>
    </source>
</evidence>
<dbReference type="InterPro" id="IPR052337">
    <property type="entry name" value="SAT4-like"/>
</dbReference>
<accession>A0A7R7XDR7</accession>
<dbReference type="PANTHER" id="PTHR33048">
    <property type="entry name" value="PTH11-LIKE INTEGRAL MEMBRANE PROTEIN (AFU_ORTHOLOGUE AFUA_5G11245)"/>
    <property type="match status" value="1"/>
</dbReference>
<keyword evidence="2 6" id="KW-0812">Transmembrane</keyword>
<dbReference type="AlphaFoldDB" id="A0A7R7XDR7"/>
<reference evidence="8" key="2">
    <citation type="submission" date="2021-02" db="EMBL/GenBank/DDBJ databases">
        <title>Aspergillus puulaauensis MK2 genome sequence.</title>
        <authorList>
            <person name="Futagami T."/>
            <person name="Mori K."/>
            <person name="Kadooka C."/>
            <person name="Tanaka T."/>
        </authorList>
    </citation>
    <scope>NUCLEOTIDE SEQUENCE</scope>
    <source>
        <strain evidence="8">MK2</strain>
    </source>
</reference>
<keyword evidence="9" id="KW-1185">Reference proteome</keyword>
<gene>
    <name evidence="8" type="ORF">APUU_12389A</name>
</gene>
<name>A0A7R7XDR7_9EURO</name>
<organism evidence="8 9">
    <name type="scientific">Aspergillus puulaauensis</name>
    <dbReference type="NCBI Taxonomy" id="1220207"/>
    <lineage>
        <taxon>Eukaryota</taxon>
        <taxon>Fungi</taxon>
        <taxon>Dikarya</taxon>
        <taxon>Ascomycota</taxon>
        <taxon>Pezizomycotina</taxon>
        <taxon>Eurotiomycetes</taxon>
        <taxon>Eurotiomycetidae</taxon>
        <taxon>Eurotiales</taxon>
        <taxon>Aspergillaceae</taxon>
        <taxon>Aspergillus</taxon>
    </lineage>
</organism>
<evidence type="ECO:0000313" key="8">
    <source>
        <dbReference type="EMBL" id="BCS19561.1"/>
    </source>
</evidence>
<evidence type="ECO:0000256" key="5">
    <source>
        <dbReference type="ARBA" id="ARBA00038359"/>
    </source>
</evidence>
<dbReference type="Pfam" id="PF20684">
    <property type="entry name" value="Fung_rhodopsin"/>
    <property type="match status" value="1"/>
</dbReference>
<proteinExistence type="inferred from homology"/>
<comment type="similarity">
    <text evidence="5">Belongs to the SAT4 family.</text>
</comment>
<dbReference type="Proteomes" id="UP000654913">
    <property type="component" value="Chromosome 1"/>
</dbReference>
<comment type="subcellular location">
    <subcellularLocation>
        <location evidence="1">Membrane</location>
        <topology evidence="1">Multi-pass membrane protein</topology>
    </subcellularLocation>
</comment>
<evidence type="ECO:0000259" key="7">
    <source>
        <dbReference type="Pfam" id="PF20684"/>
    </source>
</evidence>
<feature type="transmembrane region" description="Helical" evidence="6">
    <location>
        <begin position="44"/>
        <end position="64"/>
    </location>
</feature>
<feature type="domain" description="Rhodopsin" evidence="7">
    <location>
        <begin position="181"/>
        <end position="253"/>
    </location>
</feature>
<feature type="transmembrane region" description="Helical" evidence="6">
    <location>
        <begin position="193"/>
        <end position="215"/>
    </location>
</feature>
<dbReference type="OrthoDB" id="444631at2759"/>
<feature type="transmembrane region" description="Helical" evidence="6">
    <location>
        <begin position="227"/>
        <end position="252"/>
    </location>
</feature>
<keyword evidence="4 6" id="KW-0472">Membrane</keyword>
<sequence length="315" mass="36457">MAVYKINEEAFLAVMWICAGIQSLFVLTRFILRLKIDRRWVPEDILVLVAWILSLSNTCLWTVVHGQLYFAIKLSKGQIQLTQLPENIAWVMTRYLRSQLAGYYLSYFSLWCIKLSFIFFFQKLGNKYRLQRILWWSVLVLVILSLGGCLGMLDYACELTSFEHMTDHSLRLKRTVKAHTHLWRTRISGWRKVALVGISLLTVFIIIIALVRMLLGQSGTGIADPAWLIAWNAIEILVAIIVACLAAFWTLYTKSKQQKEHFKPNPFSYRSDNTSIEAPIMLQDFDATKDTTQSFGIHRVLDAPKGFRFQRREVL</sequence>
<dbReference type="GO" id="GO:0016020">
    <property type="term" value="C:membrane"/>
    <property type="evidence" value="ECO:0007669"/>
    <property type="project" value="UniProtKB-SubCell"/>
</dbReference>
<dbReference type="GeneID" id="64969566"/>
<dbReference type="KEGG" id="apuu:APUU_12389A"/>
<evidence type="ECO:0000256" key="2">
    <source>
        <dbReference type="ARBA" id="ARBA00022692"/>
    </source>
</evidence>
<reference evidence="8" key="1">
    <citation type="submission" date="2021-01" db="EMBL/GenBank/DDBJ databases">
        <authorList>
            <consortium name="Aspergillus puulaauensis MK2 genome sequencing consortium"/>
            <person name="Kazuki M."/>
            <person name="Futagami T."/>
        </authorList>
    </citation>
    <scope>NUCLEOTIDE SEQUENCE</scope>
    <source>
        <strain evidence="8">MK2</strain>
    </source>
</reference>
<dbReference type="InterPro" id="IPR049326">
    <property type="entry name" value="Rhodopsin_dom_fungi"/>
</dbReference>
<feature type="transmembrane region" description="Helical" evidence="6">
    <location>
        <begin position="101"/>
        <end position="121"/>
    </location>
</feature>
<evidence type="ECO:0000256" key="1">
    <source>
        <dbReference type="ARBA" id="ARBA00004141"/>
    </source>
</evidence>
<protein>
    <recommendedName>
        <fullName evidence="7">Rhodopsin domain-containing protein</fullName>
    </recommendedName>
</protein>
<dbReference type="EMBL" id="AP024443">
    <property type="protein sequence ID" value="BCS19561.1"/>
    <property type="molecule type" value="Genomic_DNA"/>
</dbReference>
<evidence type="ECO:0000313" key="9">
    <source>
        <dbReference type="Proteomes" id="UP000654913"/>
    </source>
</evidence>
<evidence type="ECO:0000256" key="3">
    <source>
        <dbReference type="ARBA" id="ARBA00022989"/>
    </source>
</evidence>
<keyword evidence="3 6" id="KW-1133">Transmembrane helix</keyword>